<dbReference type="GO" id="GO:0030288">
    <property type="term" value="C:outer membrane-bounded periplasmic space"/>
    <property type="evidence" value="ECO:0007669"/>
    <property type="project" value="InterPro"/>
</dbReference>
<accession>A0A1E3VRC3</accession>
<protein>
    <submittedName>
        <fullName evidence="7">Disulfide bond formation protein DsbE</fullName>
    </submittedName>
</protein>
<reference evidence="7 8" key="1">
    <citation type="journal article" date="2016" name="Environ. Microbiol.">
        <title>New Methyloceanibacter diversity from North Sea sediments includes methanotroph containing solely the soluble methane monooxygenase.</title>
        <authorList>
            <person name="Vekeman B."/>
            <person name="Kerckhof F.M."/>
            <person name="Cremers G."/>
            <person name="de Vos P."/>
            <person name="Vandamme P."/>
            <person name="Boon N."/>
            <person name="Op den Camp H.J."/>
            <person name="Heylen K."/>
        </authorList>
    </citation>
    <scope>NUCLEOTIDE SEQUENCE [LARGE SCALE GENOMIC DNA]</scope>
    <source>
        <strain evidence="7 8">R-67175</strain>
    </source>
</reference>
<keyword evidence="3" id="KW-0201">Cytochrome c-type biogenesis</keyword>
<dbReference type="STRING" id="1774969.AUC69_02040"/>
<dbReference type="GO" id="GO:0017004">
    <property type="term" value="P:cytochrome complex assembly"/>
    <property type="evidence" value="ECO:0007669"/>
    <property type="project" value="UniProtKB-KW"/>
</dbReference>
<dbReference type="GO" id="GO:0015036">
    <property type="term" value="F:disulfide oxidoreductase activity"/>
    <property type="evidence" value="ECO:0007669"/>
    <property type="project" value="InterPro"/>
</dbReference>
<dbReference type="InterPro" id="IPR036249">
    <property type="entry name" value="Thioredoxin-like_sf"/>
</dbReference>
<comment type="similarity">
    <text evidence="2">Belongs to the thioredoxin family. DsbE subfamily.</text>
</comment>
<dbReference type="InterPro" id="IPR017937">
    <property type="entry name" value="Thioredoxin_CS"/>
</dbReference>
<name>A0A1E3VRC3_9HYPH</name>
<proteinExistence type="inferred from homology"/>
<dbReference type="CDD" id="cd03010">
    <property type="entry name" value="TlpA_like_DsbE"/>
    <property type="match status" value="1"/>
</dbReference>
<evidence type="ECO:0000256" key="4">
    <source>
        <dbReference type="ARBA" id="ARBA00023157"/>
    </source>
</evidence>
<dbReference type="PROSITE" id="PS51352">
    <property type="entry name" value="THIOREDOXIN_2"/>
    <property type="match status" value="1"/>
</dbReference>
<feature type="domain" description="Thioredoxin" evidence="6">
    <location>
        <begin position="28"/>
        <end position="174"/>
    </location>
</feature>
<dbReference type="OrthoDB" id="9799347at2"/>
<dbReference type="PANTHER" id="PTHR42852:SF6">
    <property type="entry name" value="THIOL:DISULFIDE INTERCHANGE PROTEIN DSBE"/>
    <property type="match status" value="1"/>
</dbReference>
<comment type="subcellular location">
    <subcellularLocation>
        <location evidence="1">Cell envelope</location>
    </subcellularLocation>
</comment>
<evidence type="ECO:0000256" key="3">
    <source>
        <dbReference type="ARBA" id="ARBA00022748"/>
    </source>
</evidence>
<evidence type="ECO:0000259" key="6">
    <source>
        <dbReference type="PROSITE" id="PS51352"/>
    </source>
</evidence>
<dbReference type="Proteomes" id="UP000094472">
    <property type="component" value="Unassembled WGS sequence"/>
</dbReference>
<keyword evidence="8" id="KW-1185">Reference proteome</keyword>
<dbReference type="SUPFAM" id="SSF52833">
    <property type="entry name" value="Thioredoxin-like"/>
    <property type="match status" value="1"/>
</dbReference>
<dbReference type="AlphaFoldDB" id="A0A1E3VRC3"/>
<organism evidence="7 8">
    <name type="scientific">Methyloceanibacter superfactus</name>
    <dbReference type="NCBI Taxonomy" id="1774969"/>
    <lineage>
        <taxon>Bacteria</taxon>
        <taxon>Pseudomonadati</taxon>
        <taxon>Pseudomonadota</taxon>
        <taxon>Alphaproteobacteria</taxon>
        <taxon>Hyphomicrobiales</taxon>
        <taxon>Hyphomicrobiaceae</taxon>
        <taxon>Methyloceanibacter</taxon>
    </lineage>
</organism>
<dbReference type="InterPro" id="IPR004799">
    <property type="entry name" value="Periplasmic_diS_OxRdtase_DsbE"/>
</dbReference>
<dbReference type="InterPro" id="IPR050553">
    <property type="entry name" value="Thioredoxin_ResA/DsbE_sf"/>
</dbReference>
<keyword evidence="5" id="KW-0676">Redox-active center</keyword>
<dbReference type="Gene3D" id="3.40.30.10">
    <property type="entry name" value="Glutaredoxin"/>
    <property type="match status" value="1"/>
</dbReference>
<evidence type="ECO:0000313" key="7">
    <source>
        <dbReference type="EMBL" id="ODR96073.1"/>
    </source>
</evidence>
<dbReference type="PROSITE" id="PS00194">
    <property type="entry name" value="THIOREDOXIN_1"/>
    <property type="match status" value="1"/>
</dbReference>
<dbReference type="EMBL" id="LPWF01000033">
    <property type="protein sequence ID" value="ODR96073.1"/>
    <property type="molecule type" value="Genomic_DNA"/>
</dbReference>
<dbReference type="InterPro" id="IPR013766">
    <property type="entry name" value="Thioredoxin_domain"/>
</dbReference>
<gene>
    <name evidence="7" type="ORF">AUC69_02040</name>
</gene>
<evidence type="ECO:0000256" key="5">
    <source>
        <dbReference type="ARBA" id="ARBA00023284"/>
    </source>
</evidence>
<keyword evidence="4" id="KW-1015">Disulfide bond</keyword>
<sequence>MPFLVFAGLAGLFFYALQTGDPSKLPSAMLGKPVPDFTLLPLDGLKADGGVPVQSFGAADLAGGKPTIVNVFASWCVPCLQEHPMLMALANDTDVRLYGINYKDDPASARRFLGRYGNPFDRVGTDASGRVAIDFGVYGVPETYVISGDGKIAYRHVGPLTEQAINEKILPLMQPPAETPAE</sequence>
<comment type="caution">
    <text evidence="7">The sequence shown here is derived from an EMBL/GenBank/DDBJ whole genome shotgun (WGS) entry which is preliminary data.</text>
</comment>
<dbReference type="NCBIfam" id="TIGR00385">
    <property type="entry name" value="dsbE"/>
    <property type="match status" value="1"/>
</dbReference>
<dbReference type="InterPro" id="IPR013740">
    <property type="entry name" value="Redoxin"/>
</dbReference>
<dbReference type="PANTHER" id="PTHR42852">
    <property type="entry name" value="THIOL:DISULFIDE INTERCHANGE PROTEIN DSBE"/>
    <property type="match status" value="1"/>
</dbReference>
<evidence type="ECO:0000256" key="1">
    <source>
        <dbReference type="ARBA" id="ARBA00004196"/>
    </source>
</evidence>
<evidence type="ECO:0000313" key="8">
    <source>
        <dbReference type="Proteomes" id="UP000094472"/>
    </source>
</evidence>
<evidence type="ECO:0000256" key="2">
    <source>
        <dbReference type="ARBA" id="ARBA00007758"/>
    </source>
</evidence>
<dbReference type="Pfam" id="PF08534">
    <property type="entry name" value="Redoxin"/>
    <property type="match status" value="1"/>
</dbReference>